<comment type="caution">
    <text evidence="1">The sequence shown here is derived from an EMBL/GenBank/DDBJ whole genome shotgun (WGS) entry which is preliminary data.</text>
</comment>
<dbReference type="STRING" id="888832.HMPREF9420_2359"/>
<dbReference type="HOGENOM" id="CLU_3294498_0_0_10"/>
<gene>
    <name evidence="1" type="ORF">HMPREF9420_2359</name>
</gene>
<dbReference type="AlphaFoldDB" id="E6MS91"/>
<proteinExistence type="predicted"/>
<dbReference type="Proteomes" id="UP000003874">
    <property type="component" value="Unassembled WGS sequence"/>
</dbReference>
<evidence type="ECO:0000313" key="2">
    <source>
        <dbReference type="Proteomes" id="UP000003874"/>
    </source>
</evidence>
<name>E6MS91_9BACT</name>
<reference evidence="1 2" key="1">
    <citation type="submission" date="2010-12" db="EMBL/GenBank/DDBJ databases">
        <authorList>
            <person name="Muzny D."/>
            <person name="Qin X."/>
            <person name="Deng J."/>
            <person name="Jiang H."/>
            <person name="Liu Y."/>
            <person name="Qu J."/>
            <person name="Song X.-Z."/>
            <person name="Zhang L."/>
            <person name="Thornton R."/>
            <person name="Coyle M."/>
            <person name="Francisco L."/>
            <person name="Jackson L."/>
            <person name="Javaid M."/>
            <person name="Korchina V."/>
            <person name="Kovar C."/>
            <person name="Mata R."/>
            <person name="Mathew T."/>
            <person name="Ngo R."/>
            <person name="Nguyen L."/>
            <person name="Nguyen N."/>
            <person name="Okwuonu G."/>
            <person name="Ongeri F."/>
            <person name="Pham C."/>
            <person name="Simmons D."/>
            <person name="Wilczek-Boney K."/>
            <person name="Hale W."/>
            <person name="Jakkamsetti A."/>
            <person name="Pham P."/>
            <person name="Ruth R."/>
            <person name="San Lucas F."/>
            <person name="Warren J."/>
            <person name="Zhang J."/>
            <person name="Zhao Z."/>
            <person name="Zhou C."/>
            <person name="Zhu D."/>
            <person name="Lee S."/>
            <person name="Bess C."/>
            <person name="Blankenburg K."/>
            <person name="Forbes L."/>
            <person name="Fu Q."/>
            <person name="Gubbala S."/>
            <person name="Hirani K."/>
            <person name="Jayaseelan J.C."/>
            <person name="Lara F."/>
            <person name="Munidasa M."/>
            <person name="Palculict T."/>
            <person name="Patil S."/>
            <person name="Pu L.-L."/>
            <person name="Saada N."/>
            <person name="Tang L."/>
            <person name="Weissenberger G."/>
            <person name="Zhu Y."/>
            <person name="Hemphill L."/>
            <person name="Shang Y."/>
            <person name="Youmans B."/>
            <person name="Ayvaz T."/>
            <person name="Ross M."/>
            <person name="Santibanez J."/>
            <person name="Aqrawi P."/>
            <person name="Gross S."/>
            <person name="Joshi V."/>
            <person name="Fowler G."/>
            <person name="Nazareth L."/>
            <person name="Reid J."/>
            <person name="Worley K."/>
            <person name="Petrosino J."/>
            <person name="Highlander S."/>
            <person name="Gibbs R."/>
        </authorList>
    </citation>
    <scope>NUCLEOTIDE SEQUENCE [LARGE SCALE GENOMIC DNA]</scope>
    <source>
        <strain evidence="1 2">DSM 15606</strain>
    </source>
</reference>
<protein>
    <submittedName>
        <fullName evidence="1">Uncharacterized protein</fullName>
    </submittedName>
</protein>
<organism evidence="1 2">
    <name type="scientific">Segatella salivae DSM 15606</name>
    <dbReference type="NCBI Taxonomy" id="888832"/>
    <lineage>
        <taxon>Bacteria</taxon>
        <taxon>Pseudomonadati</taxon>
        <taxon>Bacteroidota</taxon>
        <taxon>Bacteroidia</taxon>
        <taxon>Bacteroidales</taxon>
        <taxon>Prevotellaceae</taxon>
        <taxon>Segatella</taxon>
    </lineage>
</organism>
<keyword evidence="2" id="KW-1185">Reference proteome</keyword>
<dbReference type="EMBL" id="AEQO01000177">
    <property type="protein sequence ID" value="EFV03537.1"/>
    <property type="molecule type" value="Genomic_DNA"/>
</dbReference>
<sequence length="40" mass="4870">MAQRTRISVRDEKRNIIVIFRLNEVSYRSVFLKSLRDDLM</sequence>
<evidence type="ECO:0000313" key="1">
    <source>
        <dbReference type="EMBL" id="EFV03537.1"/>
    </source>
</evidence>
<accession>E6MS91</accession>